<keyword evidence="1" id="KW-0418">Kinase</keyword>
<name>A0A9W7J6X3_HIBTR</name>
<organism evidence="1 2">
    <name type="scientific">Hibiscus trionum</name>
    <name type="common">Flower of an hour</name>
    <dbReference type="NCBI Taxonomy" id="183268"/>
    <lineage>
        <taxon>Eukaryota</taxon>
        <taxon>Viridiplantae</taxon>
        <taxon>Streptophyta</taxon>
        <taxon>Embryophyta</taxon>
        <taxon>Tracheophyta</taxon>
        <taxon>Spermatophyta</taxon>
        <taxon>Magnoliopsida</taxon>
        <taxon>eudicotyledons</taxon>
        <taxon>Gunneridae</taxon>
        <taxon>Pentapetalae</taxon>
        <taxon>rosids</taxon>
        <taxon>malvids</taxon>
        <taxon>Malvales</taxon>
        <taxon>Malvaceae</taxon>
        <taxon>Malvoideae</taxon>
        <taxon>Hibiscus</taxon>
    </lineage>
</organism>
<dbReference type="SUPFAM" id="SSF111331">
    <property type="entry name" value="NAD kinase/diacylglycerol kinase-like"/>
    <property type="match status" value="1"/>
</dbReference>
<dbReference type="InterPro" id="IPR017438">
    <property type="entry name" value="ATP-NAD_kinase_N"/>
</dbReference>
<evidence type="ECO:0000313" key="1">
    <source>
        <dbReference type="EMBL" id="GMJ09277.1"/>
    </source>
</evidence>
<dbReference type="GO" id="GO:0016301">
    <property type="term" value="F:kinase activity"/>
    <property type="evidence" value="ECO:0007669"/>
    <property type="project" value="UniProtKB-KW"/>
</dbReference>
<accession>A0A9W7J6X3</accession>
<evidence type="ECO:0000313" key="2">
    <source>
        <dbReference type="Proteomes" id="UP001165190"/>
    </source>
</evidence>
<keyword evidence="1" id="KW-0808">Transferase</keyword>
<reference evidence="1" key="1">
    <citation type="submission" date="2023-05" db="EMBL/GenBank/DDBJ databases">
        <title>Genome and transcriptome analyses reveal genes involved in the formation of fine ridges on petal epidermal cells in Hibiscus trionum.</title>
        <authorList>
            <person name="Koshimizu S."/>
            <person name="Masuda S."/>
            <person name="Ishii T."/>
            <person name="Shirasu K."/>
            <person name="Hoshino A."/>
            <person name="Arita M."/>
        </authorList>
    </citation>
    <scope>NUCLEOTIDE SEQUENCE</scope>
    <source>
        <strain evidence="1">Hamamatsu line</strain>
    </source>
</reference>
<proteinExistence type="predicted"/>
<dbReference type="OrthoDB" id="1710801at2759"/>
<dbReference type="EMBL" id="BSYR01000054">
    <property type="protein sequence ID" value="GMJ09277.1"/>
    <property type="molecule type" value="Genomic_DNA"/>
</dbReference>
<dbReference type="InterPro" id="IPR016064">
    <property type="entry name" value="NAD/diacylglycerol_kinase_sf"/>
</dbReference>
<gene>
    <name evidence="1" type="ORF">HRI_004596900</name>
</gene>
<sequence length="71" mass="7925">MNEFDATRSTGYLCAATVKNFKQVLDAFLESQIAPSNLTRISVSVNSKVLFAYALNDILIAHLCRKIVSRF</sequence>
<keyword evidence="2" id="KW-1185">Reference proteome</keyword>
<dbReference type="Proteomes" id="UP001165190">
    <property type="component" value="Unassembled WGS sequence"/>
</dbReference>
<protein>
    <submittedName>
        <fullName evidence="1">ARABIDOPSIS THALIANA NADH KINASE 3, NAD(H) kinase 3</fullName>
    </submittedName>
</protein>
<dbReference type="AlphaFoldDB" id="A0A9W7J6X3"/>
<dbReference type="Gene3D" id="3.40.50.10330">
    <property type="entry name" value="Probable inorganic polyphosphate/atp-NAD kinase, domain 1"/>
    <property type="match status" value="1"/>
</dbReference>
<comment type="caution">
    <text evidence="1">The sequence shown here is derived from an EMBL/GenBank/DDBJ whole genome shotgun (WGS) entry which is preliminary data.</text>
</comment>